<name>A0A645EUP0_9ZZZZ</name>
<comment type="caution">
    <text evidence="2">The sequence shown here is derived from an EMBL/GenBank/DDBJ whole genome shotgun (WGS) entry which is preliminary data.</text>
</comment>
<reference evidence="2" key="1">
    <citation type="submission" date="2019-08" db="EMBL/GenBank/DDBJ databases">
        <authorList>
            <person name="Kucharzyk K."/>
            <person name="Murdoch R.W."/>
            <person name="Higgins S."/>
            <person name="Loffler F."/>
        </authorList>
    </citation>
    <scope>NUCLEOTIDE SEQUENCE</scope>
</reference>
<feature type="transmembrane region" description="Helical" evidence="1">
    <location>
        <begin position="30"/>
        <end position="48"/>
    </location>
</feature>
<keyword evidence="1" id="KW-1133">Transmembrane helix</keyword>
<dbReference type="AlphaFoldDB" id="A0A645EUP0"/>
<evidence type="ECO:0000256" key="1">
    <source>
        <dbReference type="SAM" id="Phobius"/>
    </source>
</evidence>
<keyword evidence="1" id="KW-0812">Transmembrane</keyword>
<keyword evidence="1" id="KW-0472">Membrane</keyword>
<dbReference type="EMBL" id="VSSQ01050858">
    <property type="protein sequence ID" value="MPN04942.1"/>
    <property type="molecule type" value="Genomic_DNA"/>
</dbReference>
<accession>A0A645EUP0</accession>
<evidence type="ECO:0000313" key="2">
    <source>
        <dbReference type="EMBL" id="MPN04942.1"/>
    </source>
</evidence>
<organism evidence="2">
    <name type="scientific">bioreactor metagenome</name>
    <dbReference type="NCBI Taxonomy" id="1076179"/>
    <lineage>
        <taxon>unclassified sequences</taxon>
        <taxon>metagenomes</taxon>
        <taxon>ecological metagenomes</taxon>
    </lineage>
</organism>
<proteinExistence type="predicted"/>
<sequence>MSASNTPTLYPCLAKFFAISADTVDFPTPPLPLITPIILLILFSGLLTTEQLDCSLLQDPFDGHELQFDISIFPP</sequence>
<gene>
    <name evidence="2" type="ORF">SDC9_152191</name>
</gene>
<protein>
    <submittedName>
        <fullName evidence="2">Uncharacterized protein</fullName>
    </submittedName>
</protein>